<keyword evidence="1" id="KW-1133">Transmembrane helix</keyword>
<name>A0A2D0JPJ1_9GAMM</name>
<keyword evidence="3" id="KW-1185">Reference proteome</keyword>
<reference evidence="2 3" key="1">
    <citation type="journal article" date="2017" name="Nat. Microbiol.">
        <title>Natural product diversity associated with the nematode symbionts Photorhabdus and Xenorhabdus.</title>
        <authorList>
            <person name="Tobias N.J."/>
            <person name="Wolff H."/>
            <person name="Djahanschiri B."/>
            <person name="Grundmann F."/>
            <person name="Kronenwerth M."/>
            <person name="Shi Y.M."/>
            <person name="Simonyi S."/>
            <person name="Grun P."/>
            <person name="Shapiro-Ilan D."/>
            <person name="Pidot S.J."/>
            <person name="Stinear T.P."/>
            <person name="Ebersberger I."/>
            <person name="Bode H.B."/>
        </authorList>
    </citation>
    <scope>NUCLEOTIDE SEQUENCE [LARGE SCALE GENOMIC DNA]</scope>
    <source>
        <strain evidence="2 3">DSM 17902</strain>
    </source>
</reference>
<gene>
    <name evidence="2" type="ORF">Xmir_02525</name>
</gene>
<evidence type="ECO:0000313" key="3">
    <source>
        <dbReference type="Proteomes" id="UP000221980"/>
    </source>
</evidence>
<dbReference type="AlphaFoldDB" id="A0A2D0JPJ1"/>
<dbReference type="Proteomes" id="UP000221980">
    <property type="component" value="Unassembled WGS sequence"/>
</dbReference>
<dbReference type="InterPro" id="IPR019663">
    <property type="entry name" value="YbfA"/>
</dbReference>
<protein>
    <submittedName>
        <fullName evidence="2">Membrane protein</fullName>
    </submittedName>
</protein>
<accession>A0A2D0JPJ1</accession>
<organism evidence="2 3">
    <name type="scientific">Xenorhabdus miraniensis</name>
    <dbReference type="NCBI Taxonomy" id="351674"/>
    <lineage>
        <taxon>Bacteria</taxon>
        <taxon>Pseudomonadati</taxon>
        <taxon>Pseudomonadota</taxon>
        <taxon>Gammaproteobacteria</taxon>
        <taxon>Enterobacterales</taxon>
        <taxon>Morganellaceae</taxon>
        <taxon>Xenorhabdus</taxon>
    </lineage>
</organism>
<dbReference type="OrthoDB" id="5588755at2"/>
<sequence length="75" mass="8985">MSIYRECSCYREYSWHQVLLRRIGAVSLGVIALPVMLFRRDRARFYSYLHKVWIKTSDKPVWLECSEMAAGNRNR</sequence>
<dbReference type="RefSeq" id="WP_099114597.1">
    <property type="nucleotide sequence ID" value="NZ_CAWNQI010000024.1"/>
</dbReference>
<proteinExistence type="predicted"/>
<dbReference type="EMBL" id="NITZ01000012">
    <property type="protein sequence ID" value="PHM48187.1"/>
    <property type="molecule type" value="Genomic_DNA"/>
</dbReference>
<comment type="caution">
    <text evidence="2">The sequence shown here is derived from an EMBL/GenBank/DDBJ whole genome shotgun (WGS) entry which is preliminary data.</text>
</comment>
<evidence type="ECO:0000256" key="1">
    <source>
        <dbReference type="SAM" id="Phobius"/>
    </source>
</evidence>
<evidence type="ECO:0000313" key="2">
    <source>
        <dbReference type="EMBL" id="PHM48187.1"/>
    </source>
</evidence>
<feature type="transmembrane region" description="Helical" evidence="1">
    <location>
        <begin position="20"/>
        <end position="38"/>
    </location>
</feature>
<keyword evidence="1" id="KW-0472">Membrane</keyword>
<keyword evidence="1" id="KW-0812">Transmembrane</keyword>
<dbReference type="Pfam" id="PF10725">
    <property type="entry name" value="DUF2517"/>
    <property type="match status" value="1"/>
</dbReference>